<accession>A0A4Z0W0V6</accession>
<dbReference type="NCBIfam" id="NF005250">
    <property type="entry name" value="PRK06761.1"/>
    <property type="match status" value="1"/>
</dbReference>
<name>A0A4Z0W0V6_9BACT</name>
<gene>
    <name evidence="3" type="ORF">E4650_05445</name>
</gene>
<dbReference type="InterPro" id="IPR013641">
    <property type="entry name" value="KTI12/PSTK"/>
</dbReference>
<dbReference type="OrthoDB" id="8211253at2"/>
<dbReference type="Gene3D" id="3.40.50.300">
    <property type="entry name" value="P-loop containing nucleotide triphosphate hydrolases"/>
    <property type="match status" value="1"/>
</dbReference>
<protein>
    <submittedName>
        <fullName evidence="3">Uncharacterized protein</fullName>
    </submittedName>
</protein>
<organism evidence="3 4">
    <name type="scientific">Geotoga petraea</name>
    <dbReference type="NCBI Taxonomy" id="28234"/>
    <lineage>
        <taxon>Bacteria</taxon>
        <taxon>Thermotogati</taxon>
        <taxon>Thermotogota</taxon>
        <taxon>Thermotogae</taxon>
        <taxon>Petrotogales</taxon>
        <taxon>Petrotogaceae</taxon>
        <taxon>Geotoga</taxon>
    </lineage>
</organism>
<dbReference type="EMBL" id="SRME01000003">
    <property type="protein sequence ID" value="TGG87790.1"/>
    <property type="molecule type" value="Genomic_DNA"/>
</dbReference>
<dbReference type="SUPFAM" id="SSF52540">
    <property type="entry name" value="P-loop containing nucleoside triphosphate hydrolases"/>
    <property type="match status" value="1"/>
</dbReference>
<keyword evidence="2" id="KW-0067">ATP-binding</keyword>
<keyword evidence="1" id="KW-0547">Nucleotide-binding</keyword>
<evidence type="ECO:0000313" key="3">
    <source>
        <dbReference type="EMBL" id="TGG87790.1"/>
    </source>
</evidence>
<dbReference type="Pfam" id="PF08433">
    <property type="entry name" value="KTI12"/>
    <property type="match status" value="1"/>
</dbReference>
<dbReference type="RefSeq" id="WP_135402798.1">
    <property type="nucleotide sequence ID" value="NZ_SRME01000003.1"/>
</dbReference>
<reference evidence="3 4" key="1">
    <citation type="submission" date="2019-04" db="EMBL/GenBank/DDBJ databases">
        <title>Draft genome sequence data and analysis of a Fermenting Bacterium, Geotoga petraea strain HO-Geo1, isolated from heavy-oil petroleum reservoir in Russia.</title>
        <authorList>
            <person name="Grouzdev D.S."/>
            <person name="Semenova E.M."/>
            <person name="Sokolova D.S."/>
            <person name="Tourova T.P."/>
            <person name="Poltaraus A.B."/>
            <person name="Nazina T.N."/>
        </authorList>
    </citation>
    <scope>NUCLEOTIDE SEQUENCE [LARGE SCALE GENOMIC DNA]</scope>
    <source>
        <strain evidence="3 4">HO-Geo1</strain>
    </source>
</reference>
<dbReference type="Proteomes" id="UP000297288">
    <property type="component" value="Unassembled WGS sequence"/>
</dbReference>
<evidence type="ECO:0000313" key="4">
    <source>
        <dbReference type="Proteomes" id="UP000297288"/>
    </source>
</evidence>
<evidence type="ECO:0000256" key="2">
    <source>
        <dbReference type="ARBA" id="ARBA00022840"/>
    </source>
</evidence>
<proteinExistence type="predicted"/>
<sequence>MKNKLILVEGLPGAGKTTISKTIKQIFHKQNIKSKLFLEGEIDQPADYESVAFLNEKEYEETIKKHPENSEIIKKITQKNKKGFLLNYKEEIDYFIREENKDVFEKIKEKDIYELPLELHQELILEKWDEFSKKIKNEDEVYVIECCFIQNPITYSFIREGESEQNVLKYIKKIEDKIISSNPLLIYVEQDDYEQSFKKVVEERPTEWKNFFIDYYTNQGYGKENNKKDLKGAIEVLKKRQKIEQKIINDLKIKHQVINNTNYSISKTEKMLERLILNSNKITKND</sequence>
<dbReference type="InterPro" id="IPR027417">
    <property type="entry name" value="P-loop_NTPase"/>
</dbReference>
<evidence type="ECO:0000256" key="1">
    <source>
        <dbReference type="ARBA" id="ARBA00022741"/>
    </source>
</evidence>
<comment type="caution">
    <text evidence="3">The sequence shown here is derived from an EMBL/GenBank/DDBJ whole genome shotgun (WGS) entry which is preliminary data.</text>
</comment>
<dbReference type="AlphaFoldDB" id="A0A4Z0W0V6"/>
<dbReference type="GO" id="GO:0005524">
    <property type="term" value="F:ATP binding"/>
    <property type="evidence" value="ECO:0007669"/>
    <property type="project" value="UniProtKB-KW"/>
</dbReference>